<comment type="similarity">
    <text evidence="1">Belongs to the universal stress protein A family.</text>
</comment>
<evidence type="ECO:0000313" key="4">
    <source>
        <dbReference type="EMBL" id="QDQ41432.1"/>
    </source>
</evidence>
<evidence type="ECO:0000313" key="3">
    <source>
        <dbReference type="EMBL" id="KIE57816.1"/>
    </source>
</evidence>
<organism evidence="4 6">
    <name type="scientific">Methylacidiphilum kamchatkense Kam1</name>
    <dbReference type="NCBI Taxonomy" id="1202785"/>
    <lineage>
        <taxon>Bacteria</taxon>
        <taxon>Pseudomonadati</taxon>
        <taxon>Verrucomicrobiota</taxon>
        <taxon>Methylacidiphilae</taxon>
        <taxon>Methylacidiphilales</taxon>
        <taxon>Methylacidiphilaceae</taxon>
        <taxon>Methylacidiphilum (ex Ratnadevi et al. 2023)</taxon>
    </lineage>
</organism>
<reference evidence="3 5" key="1">
    <citation type="submission" date="2014-08" db="EMBL/GenBank/DDBJ databases">
        <title>Methylacidiphilum kamchatkense strain Kam1 draft genome sequence.</title>
        <authorList>
            <person name="Birkeland N.-K."/>
            <person name="Erikstad H.A."/>
        </authorList>
    </citation>
    <scope>NUCLEOTIDE SEQUENCE [LARGE SCALE GENOMIC DNA]</scope>
    <source>
        <strain evidence="3 5">Kam1</strain>
    </source>
</reference>
<dbReference type="KEGG" id="mkc:kam1_175"/>
<dbReference type="Proteomes" id="UP000031594">
    <property type="component" value="Unassembled WGS sequence"/>
</dbReference>
<dbReference type="InterPro" id="IPR006016">
    <property type="entry name" value="UspA"/>
</dbReference>
<evidence type="ECO:0000313" key="6">
    <source>
        <dbReference type="Proteomes" id="UP000315925"/>
    </source>
</evidence>
<protein>
    <submittedName>
        <fullName evidence="3">Nucleotide-binding protein, UspA family</fullName>
    </submittedName>
    <submittedName>
        <fullName evidence="4">Nucleotide-binding universal stress UspA family protein</fullName>
    </submittedName>
</protein>
<evidence type="ECO:0000259" key="2">
    <source>
        <dbReference type="Pfam" id="PF00582"/>
    </source>
</evidence>
<dbReference type="AlphaFoldDB" id="A0A0C1RSD4"/>
<dbReference type="Pfam" id="PF00582">
    <property type="entry name" value="Usp"/>
    <property type="match status" value="1"/>
</dbReference>
<sequence>MFLGKILVGYDGSESSKKALSFALQIAKSFGSKVTILSVMHAPEFNQDMEFALEREKIVSDLKWAMEKAAEEKVELEVKTEMGDPADRILKLAKEGNFDLVVLGRRGLSRVGYWLTGSVSERVLRHSPCSILIVE</sequence>
<name>A0A0C1RSD4_9BACT</name>
<dbReference type="PANTHER" id="PTHR46268">
    <property type="entry name" value="STRESS RESPONSE PROTEIN NHAX"/>
    <property type="match status" value="1"/>
</dbReference>
<dbReference type="CDD" id="cd00293">
    <property type="entry name" value="USP-like"/>
    <property type="match status" value="1"/>
</dbReference>
<gene>
    <name evidence="3" type="ORF">A946_10855</name>
    <name evidence="4" type="ORF">kam1_175</name>
</gene>
<dbReference type="OrthoDB" id="9794782at2"/>
<dbReference type="EMBL" id="JQNX01000010">
    <property type="protein sequence ID" value="KIE57816.1"/>
    <property type="molecule type" value="Genomic_DNA"/>
</dbReference>
<dbReference type="PANTHER" id="PTHR46268:SF25">
    <property type="entry name" value="USPA DOMAIN PROTEIN"/>
    <property type="match status" value="1"/>
</dbReference>
<dbReference type="EMBL" id="CP037899">
    <property type="protein sequence ID" value="QDQ41432.1"/>
    <property type="molecule type" value="Genomic_DNA"/>
</dbReference>
<dbReference type="Proteomes" id="UP000315925">
    <property type="component" value="Chromosome"/>
</dbReference>
<reference evidence="6" key="3">
    <citation type="submission" date="2019-03" db="EMBL/GenBank/DDBJ databases">
        <title>Complete genome of Methylacidiphilum kamchatkense Kam1.</title>
        <authorList>
            <person name="Kruse T."/>
            <person name="Murarilal Ratnadevi C."/>
            <person name="Erikstad H.-A."/>
            <person name="Birkeland N.-K."/>
        </authorList>
    </citation>
    <scope>NUCLEOTIDE SEQUENCE [LARGE SCALE GENOMIC DNA]</scope>
    <source>
        <strain evidence="6">kam1</strain>
    </source>
</reference>
<evidence type="ECO:0000313" key="5">
    <source>
        <dbReference type="Proteomes" id="UP000031594"/>
    </source>
</evidence>
<evidence type="ECO:0000256" key="1">
    <source>
        <dbReference type="ARBA" id="ARBA00008791"/>
    </source>
</evidence>
<accession>A0A0C1RSD4</accession>
<dbReference type="SUPFAM" id="SSF52402">
    <property type="entry name" value="Adenine nucleotide alpha hydrolases-like"/>
    <property type="match status" value="1"/>
</dbReference>
<dbReference type="InterPro" id="IPR006015">
    <property type="entry name" value="Universal_stress_UspA"/>
</dbReference>
<keyword evidence="5" id="KW-1185">Reference proteome</keyword>
<feature type="domain" description="UspA" evidence="2">
    <location>
        <begin position="5"/>
        <end position="134"/>
    </location>
</feature>
<reference evidence="4" key="2">
    <citation type="journal article" date="2019" name="BMC Genomics">
        <title>Complete genome sequence analysis of the thermoacidophilic verrucomicrobial methanotroph 'Candidatus Methylacidiphilum kamchatkense' strain Kam1 and comparison with its closest relatives.</title>
        <authorList>
            <person name="Kruse T."/>
            <person name="Ratnadevi C.M."/>
            <person name="Erikstad H.A."/>
            <person name="Birkeland N.K."/>
        </authorList>
    </citation>
    <scope>NUCLEOTIDE SEQUENCE</scope>
    <source>
        <strain evidence="4">Kam1</strain>
    </source>
</reference>
<dbReference type="PRINTS" id="PR01438">
    <property type="entry name" value="UNVRSLSTRESS"/>
</dbReference>
<dbReference type="Gene3D" id="3.40.50.620">
    <property type="entry name" value="HUPs"/>
    <property type="match status" value="1"/>
</dbReference>
<dbReference type="InterPro" id="IPR014729">
    <property type="entry name" value="Rossmann-like_a/b/a_fold"/>
</dbReference>
<dbReference type="STRING" id="1202785.A946_10855"/>
<proteinExistence type="inferred from homology"/>
<dbReference type="RefSeq" id="WP_039722194.1">
    <property type="nucleotide sequence ID" value="NZ_CP037899.1"/>
</dbReference>